<organism evidence="1 2">
    <name type="scientific">Porphyromonas catoniae F0037</name>
    <dbReference type="NCBI Taxonomy" id="1127696"/>
    <lineage>
        <taxon>Bacteria</taxon>
        <taxon>Pseudomonadati</taxon>
        <taxon>Bacteroidota</taxon>
        <taxon>Bacteroidia</taxon>
        <taxon>Bacteroidales</taxon>
        <taxon>Porphyromonadaceae</taxon>
        <taxon>Porphyromonas</taxon>
    </lineage>
</organism>
<dbReference type="PATRIC" id="fig|1127696.3.peg.451"/>
<dbReference type="STRING" id="1127696.HMPREF9134_00513"/>
<dbReference type="Proteomes" id="UP000010408">
    <property type="component" value="Unassembled WGS sequence"/>
</dbReference>
<name>L1NFY6_9PORP</name>
<dbReference type="RefSeq" id="WP_005468700.1">
    <property type="nucleotide sequence ID" value="NZ_KB291043.1"/>
</dbReference>
<protein>
    <submittedName>
        <fullName evidence="1">Uncharacterized protein</fullName>
    </submittedName>
</protein>
<comment type="caution">
    <text evidence="1">The sequence shown here is derived from an EMBL/GenBank/DDBJ whole genome shotgun (WGS) entry which is preliminary data.</text>
</comment>
<gene>
    <name evidence="1" type="ORF">HMPREF9134_00513</name>
</gene>
<evidence type="ECO:0000313" key="1">
    <source>
        <dbReference type="EMBL" id="EKY02127.1"/>
    </source>
</evidence>
<evidence type="ECO:0000313" key="2">
    <source>
        <dbReference type="Proteomes" id="UP000010408"/>
    </source>
</evidence>
<dbReference type="EMBL" id="AMEQ01000018">
    <property type="protein sequence ID" value="EKY02127.1"/>
    <property type="molecule type" value="Genomic_DNA"/>
</dbReference>
<reference evidence="1 2" key="1">
    <citation type="submission" date="2012-05" db="EMBL/GenBank/DDBJ databases">
        <authorList>
            <person name="Weinstock G."/>
            <person name="Sodergren E."/>
            <person name="Lobos E.A."/>
            <person name="Fulton L."/>
            <person name="Fulton R."/>
            <person name="Courtney L."/>
            <person name="Fronick C."/>
            <person name="O'Laughlin M."/>
            <person name="Godfrey J."/>
            <person name="Wilson R.M."/>
            <person name="Miner T."/>
            <person name="Farmer C."/>
            <person name="Delehaunty K."/>
            <person name="Cordes M."/>
            <person name="Minx P."/>
            <person name="Tomlinson C."/>
            <person name="Chen J."/>
            <person name="Wollam A."/>
            <person name="Pepin K.H."/>
            <person name="Bhonagiri V."/>
            <person name="Zhang X."/>
            <person name="Suruliraj S."/>
            <person name="Warren W."/>
            <person name="Mitreva M."/>
            <person name="Mardis E.R."/>
            <person name="Wilson R.K."/>
        </authorList>
    </citation>
    <scope>NUCLEOTIDE SEQUENCE [LARGE SCALE GENOMIC DNA]</scope>
    <source>
        <strain evidence="1 2">F0037</strain>
    </source>
</reference>
<proteinExistence type="predicted"/>
<dbReference type="HOGENOM" id="CLU_1833377_0_0_10"/>
<dbReference type="AlphaFoldDB" id="L1NFY6"/>
<accession>L1NFY6</accession>
<sequence length="140" mass="15815">MAKTFTASMRQYLNEHQIDENKVLYLTIAVAHLRRILAGEKTVEFRDLSDFYIKKFFTIEDDAVTGVKDFTHILFQAGYSSTSPRVLIELQDAGIKEASQVEPLSDMGKRMFAEAEVEGYTVDDEWIALALGKVCITEGI</sequence>